<evidence type="ECO:0000313" key="4">
    <source>
        <dbReference type="Proteomes" id="UP001358614"/>
    </source>
</evidence>
<sequence>MFFSHILVALMAFASITSATHLSNGRREDVKVLAGAPINSLNLTVTPDSPVQGENVTLNWGYGDAGTAPYNIQIGTGGYYANLTWLYEYTNLTETIFTWNVNVTDGETLVFQLWDSTNTTTYTQNHKVLPPSNGTSTATSTSIDNSTIPSNISNIEPATPTETAEGEEEEESFLGELLAEIQSELDG</sequence>
<gene>
    <name evidence="3" type="ORF">V865_008143</name>
</gene>
<feature type="region of interest" description="Disordered" evidence="1">
    <location>
        <begin position="127"/>
        <end position="172"/>
    </location>
</feature>
<dbReference type="Proteomes" id="UP001358614">
    <property type="component" value="Chromosome 3"/>
</dbReference>
<proteinExistence type="predicted"/>
<organism evidence="3 4">
    <name type="scientific">Kwoniella europaea PYCC6329</name>
    <dbReference type="NCBI Taxonomy" id="1423913"/>
    <lineage>
        <taxon>Eukaryota</taxon>
        <taxon>Fungi</taxon>
        <taxon>Dikarya</taxon>
        <taxon>Basidiomycota</taxon>
        <taxon>Agaricomycotina</taxon>
        <taxon>Tremellomycetes</taxon>
        <taxon>Tremellales</taxon>
        <taxon>Cryptococcaceae</taxon>
        <taxon>Kwoniella</taxon>
    </lineage>
</organism>
<dbReference type="EMBL" id="CP144091">
    <property type="protein sequence ID" value="WWD10010.1"/>
    <property type="molecule type" value="Genomic_DNA"/>
</dbReference>
<keyword evidence="4" id="KW-1185">Reference proteome</keyword>
<dbReference type="RefSeq" id="XP_066087977.1">
    <property type="nucleotide sequence ID" value="XM_066231880.1"/>
</dbReference>
<dbReference type="PANTHER" id="PTHR37487">
    <property type="entry name" value="CHROMOSOME 1, WHOLE GENOME SHOTGUN SEQUENCE"/>
    <property type="match status" value="1"/>
</dbReference>
<dbReference type="PANTHER" id="PTHR37487:SF3">
    <property type="entry name" value="CLEAVAGE_POLYADENYLATION SPECIFICITY FACTOR A SUBUNIT N-TERMINAL DOMAIN-CONTAINING PROTEIN"/>
    <property type="match status" value="1"/>
</dbReference>
<feature type="compositionally biased region" description="Polar residues" evidence="1">
    <location>
        <begin position="127"/>
        <end position="154"/>
    </location>
</feature>
<evidence type="ECO:0000256" key="1">
    <source>
        <dbReference type="SAM" id="MobiDB-lite"/>
    </source>
</evidence>
<dbReference type="GeneID" id="91106944"/>
<feature type="signal peptide" evidence="2">
    <location>
        <begin position="1"/>
        <end position="19"/>
    </location>
</feature>
<reference evidence="3 4" key="1">
    <citation type="submission" date="2024-01" db="EMBL/GenBank/DDBJ databases">
        <title>Comparative genomics of Cryptococcus and Kwoniella reveals pathogenesis evolution and contrasting modes of karyotype evolution via chromosome fusion or intercentromeric recombination.</title>
        <authorList>
            <person name="Coelho M.A."/>
            <person name="David-Palma M."/>
            <person name="Shea T."/>
            <person name="Bowers K."/>
            <person name="McGinley-Smith S."/>
            <person name="Mohammad A.W."/>
            <person name="Gnirke A."/>
            <person name="Yurkov A.M."/>
            <person name="Nowrousian M."/>
            <person name="Sun S."/>
            <person name="Cuomo C.A."/>
            <person name="Heitman J."/>
        </authorList>
    </citation>
    <scope>NUCLEOTIDE SEQUENCE [LARGE SCALE GENOMIC DNA]</scope>
    <source>
        <strain evidence="3 4">PYCC6329</strain>
    </source>
</reference>
<dbReference type="AlphaFoldDB" id="A0AAX4KUB3"/>
<dbReference type="KEGG" id="ker:91106944"/>
<evidence type="ECO:0000256" key="2">
    <source>
        <dbReference type="SAM" id="SignalP"/>
    </source>
</evidence>
<protein>
    <submittedName>
        <fullName evidence="3">Uncharacterized protein</fullName>
    </submittedName>
</protein>
<evidence type="ECO:0000313" key="3">
    <source>
        <dbReference type="EMBL" id="WWD10010.1"/>
    </source>
</evidence>
<keyword evidence="2" id="KW-0732">Signal</keyword>
<feature type="chain" id="PRO_5043870138" evidence="2">
    <location>
        <begin position="20"/>
        <end position="187"/>
    </location>
</feature>
<name>A0AAX4KUB3_9TREE</name>
<accession>A0AAX4KUB3</accession>